<evidence type="ECO:0000259" key="3">
    <source>
        <dbReference type="PROSITE" id="PS50053"/>
    </source>
</evidence>
<dbReference type="InterPro" id="IPR057625">
    <property type="entry name" value="TPR1-6-like_ubiquitin"/>
</dbReference>
<dbReference type="GO" id="GO:0043565">
    <property type="term" value="F:sequence-specific DNA binding"/>
    <property type="evidence" value="ECO:0007669"/>
    <property type="project" value="UniProtKB-ARBA"/>
</dbReference>
<dbReference type="InterPro" id="IPR009057">
    <property type="entry name" value="Homeodomain-like_sf"/>
</dbReference>
<dbReference type="InterPro" id="IPR031105">
    <property type="entry name" value="TRP_plant"/>
</dbReference>
<feature type="domain" description="Ubiquitin-like" evidence="3">
    <location>
        <begin position="378"/>
        <end position="446"/>
    </location>
</feature>
<evidence type="ECO:0000256" key="2">
    <source>
        <dbReference type="SAM" id="MobiDB-lite"/>
    </source>
</evidence>
<dbReference type="SUPFAM" id="SSF46689">
    <property type="entry name" value="Homeodomain-like"/>
    <property type="match status" value="1"/>
</dbReference>
<sequence length="698" mass="76466">MVLKRRLDYGFNGYEFPPIPRAARSARRRVPFKKRYQENQMCAFDLLAVIAGNLLLEKDTAPVSSNAVPNDESAVNKVHEIEEKTSEVKVQDQESPARSVFISGILHNIPEEDHCHKEPLYNDNNHYVGLASRTATSGGKEKFDGDKVVNGEDKSAMGTFSSRKMAVGFSGNFDDSIETKVDGKVEDNLKDELFKSDKLENGTCGGMFSSDNTLCAHHIPHCSSPANGDNVNIVSSRDDDENSSGCTHPSTMKRFFRRTPRIGDRRIKKIFASRCWKVASRLKDTSFSNRQGDLKPFYHTGKNYYKLDRSERLYPIKKRKRFSYSSPSSSCGMIDTDLAQMGCNGDGSGMLQILTNGSIASSSSGGEQFTFQPRDSRVKLRIKSFRVPELFIEIPETATIGSLKRTVVDAFTAILGGGVRVGVLLQGRKLRDDHKTLLQTGISNSNHSDALGFSLEPNPLHSNGSACSGDFTSTVSRQTPHPLSRYWHTPSAVHQGTSAASPEPQTVNVGNLVESDHDSAPSPTDHLIDQSTNDPKAQVAAPALNGTAGALSVISANRKSKQAEMAQRRIRRPFSVTEVEALVQAVEQIGTGRWRDVKVRAFDHAKHRTYVDLKASFVMLFGQVENTGAHGKNIPTTKEGRASTPRTAGQGSNCSCLLVPPTSQPTTAQSAATLRLLYFSCSSGSYTLKKVDLLKTPI</sequence>
<accession>A0AAV0I811</accession>
<dbReference type="Pfam" id="PF23603">
    <property type="entry name" value="Ubiquitin_TPR1"/>
    <property type="match status" value="1"/>
</dbReference>
<protein>
    <recommendedName>
        <fullName evidence="3">Ubiquitin-like domain-containing protein</fullName>
    </recommendedName>
</protein>
<gene>
    <name evidence="4" type="ORF">LITE_LOCUS7794</name>
</gene>
<keyword evidence="5" id="KW-1185">Reference proteome</keyword>
<proteinExistence type="predicted"/>
<evidence type="ECO:0000313" key="4">
    <source>
        <dbReference type="EMBL" id="CAI0393082.1"/>
    </source>
</evidence>
<feature type="region of interest" description="Disordered" evidence="2">
    <location>
        <begin position="492"/>
        <end position="537"/>
    </location>
</feature>
<evidence type="ECO:0000313" key="5">
    <source>
        <dbReference type="Proteomes" id="UP001154282"/>
    </source>
</evidence>
<evidence type="ECO:0000256" key="1">
    <source>
        <dbReference type="ARBA" id="ARBA00023125"/>
    </source>
</evidence>
<feature type="region of interest" description="Disordered" evidence="2">
    <location>
        <begin position="631"/>
        <end position="651"/>
    </location>
</feature>
<dbReference type="AlphaFoldDB" id="A0AAV0I811"/>
<dbReference type="InterPro" id="IPR000626">
    <property type="entry name" value="Ubiquitin-like_dom"/>
</dbReference>
<comment type="caution">
    <text evidence="4">The sequence shown here is derived from an EMBL/GenBank/DDBJ whole genome shotgun (WGS) entry which is preliminary data.</text>
</comment>
<dbReference type="InterPro" id="IPR029071">
    <property type="entry name" value="Ubiquitin-like_domsf"/>
</dbReference>
<reference evidence="4" key="1">
    <citation type="submission" date="2022-08" db="EMBL/GenBank/DDBJ databases">
        <authorList>
            <person name="Gutierrez-Valencia J."/>
        </authorList>
    </citation>
    <scope>NUCLEOTIDE SEQUENCE</scope>
</reference>
<keyword evidence="1" id="KW-0238">DNA-binding</keyword>
<dbReference type="PANTHER" id="PTHR21717">
    <property type="entry name" value="TELOMERIC REPEAT BINDING PROTEIN"/>
    <property type="match status" value="1"/>
</dbReference>
<dbReference type="SUPFAM" id="SSF54236">
    <property type="entry name" value="Ubiquitin-like"/>
    <property type="match status" value="1"/>
</dbReference>
<dbReference type="PANTHER" id="PTHR21717:SF70">
    <property type="entry name" value="TELOMERE REPEAT-BINDING PROTEIN 2-RELATED"/>
    <property type="match status" value="1"/>
</dbReference>
<feature type="compositionally biased region" description="Polar residues" evidence="2">
    <location>
        <begin position="492"/>
        <end position="509"/>
    </location>
</feature>
<dbReference type="PROSITE" id="PS50053">
    <property type="entry name" value="UBIQUITIN_2"/>
    <property type="match status" value="1"/>
</dbReference>
<name>A0AAV0I811_9ROSI</name>
<dbReference type="Proteomes" id="UP001154282">
    <property type="component" value="Unassembled WGS sequence"/>
</dbReference>
<dbReference type="CDD" id="cd11660">
    <property type="entry name" value="SANT_TRF"/>
    <property type="match status" value="1"/>
</dbReference>
<dbReference type="EMBL" id="CAMGYJ010000003">
    <property type="protein sequence ID" value="CAI0393082.1"/>
    <property type="molecule type" value="Genomic_DNA"/>
</dbReference>
<organism evidence="4 5">
    <name type="scientific">Linum tenue</name>
    <dbReference type="NCBI Taxonomy" id="586396"/>
    <lineage>
        <taxon>Eukaryota</taxon>
        <taxon>Viridiplantae</taxon>
        <taxon>Streptophyta</taxon>
        <taxon>Embryophyta</taxon>
        <taxon>Tracheophyta</taxon>
        <taxon>Spermatophyta</taxon>
        <taxon>Magnoliopsida</taxon>
        <taxon>eudicotyledons</taxon>
        <taxon>Gunneridae</taxon>
        <taxon>Pentapetalae</taxon>
        <taxon>rosids</taxon>
        <taxon>fabids</taxon>
        <taxon>Malpighiales</taxon>
        <taxon>Linaceae</taxon>
        <taxon>Linum</taxon>
    </lineage>
</organism>
<dbReference type="Gene3D" id="1.10.246.220">
    <property type="match status" value="1"/>
</dbReference>